<comment type="caution">
    <text evidence="1">The sequence shown here is derived from an EMBL/GenBank/DDBJ whole genome shotgun (WGS) entry which is preliminary data.</text>
</comment>
<evidence type="ECO:0000313" key="2">
    <source>
        <dbReference type="Proteomes" id="UP000178515"/>
    </source>
</evidence>
<evidence type="ECO:0000313" key="1">
    <source>
        <dbReference type="EMBL" id="OGY58842.1"/>
    </source>
</evidence>
<dbReference type="STRING" id="1797689.A3F24_02405"/>
<dbReference type="Proteomes" id="UP000178515">
    <property type="component" value="Unassembled WGS sequence"/>
</dbReference>
<accession>A0A1G1Z2H9</accession>
<name>A0A1G1Z2H9_9BACT</name>
<dbReference type="EMBL" id="MHIX01000032">
    <property type="protein sequence ID" value="OGY58842.1"/>
    <property type="molecule type" value="Genomic_DNA"/>
</dbReference>
<dbReference type="AlphaFoldDB" id="A0A1G1Z2H9"/>
<protein>
    <recommendedName>
        <fullName evidence="3">Prealbumin-like fold domain-containing protein</fullName>
    </recommendedName>
</protein>
<reference evidence="1 2" key="1">
    <citation type="journal article" date="2016" name="Nat. Commun.">
        <title>Thousands of microbial genomes shed light on interconnected biogeochemical processes in an aquifer system.</title>
        <authorList>
            <person name="Anantharaman K."/>
            <person name="Brown C.T."/>
            <person name="Hug L.A."/>
            <person name="Sharon I."/>
            <person name="Castelle C.J."/>
            <person name="Probst A.J."/>
            <person name="Thomas B.C."/>
            <person name="Singh A."/>
            <person name="Wilkins M.J."/>
            <person name="Karaoz U."/>
            <person name="Brodie E.L."/>
            <person name="Williams K.H."/>
            <person name="Hubbard S.S."/>
            <person name="Banfield J.F."/>
        </authorList>
    </citation>
    <scope>NUCLEOTIDE SEQUENCE [LARGE SCALE GENOMIC DNA]</scope>
</reference>
<sequence length="151" mass="16358">MLLPKMFMKTLQDYASCTQEAMLCPDGSAVGRTKPNCEFAKCPEIQENTNGITGSVLLGPTCPVEKYPPDEECADKPYATKLAITSKDGAIVIKEFESDENGMFKVNLPHGEYAIRSAAAANILPYCSSNEFTVTANAYTEVLVSCDTGIR</sequence>
<organism evidence="1 2">
    <name type="scientific">Candidatus Colwellbacteria bacterium RIFCSPHIGHO2_12_FULL_44_17</name>
    <dbReference type="NCBI Taxonomy" id="1797689"/>
    <lineage>
        <taxon>Bacteria</taxon>
        <taxon>Candidatus Colwelliibacteriota</taxon>
    </lineage>
</organism>
<evidence type="ECO:0008006" key="3">
    <source>
        <dbReference type="Google" id="ProtNLM"/>
    </source>
</evidence>
<gene>
    <name evidence="1" type="ORF">A3F24_02405</name>
</gene>
<proteinExistence type="predicted"/>